<dbReference type="AlphaFoldDB" id="A0A9D6Z6E2"/>
<keyword evidence="5" id="KW-0675">Receptor</keyword>
<comment type="caution">
    <text evidence="5">The sequence shown here is derived from an EMBL/GenBank/DDBJ whole genome shotgun (WGS) entry which is preliminary data.</text>
</comment>
<dbReference type="GO" id="GO:0015344">
    <property type="term" value="F:siderophore uptake transmembrane transporter activity"/>
    <property type="evidence" value="ECO:0007669"/>
    <property type="project" value="TreeGrafter"/>
</dbReference>
<dbReference type="GO" id="GO:0009279">
    <property type="term" value="C:cell outer membrane"/>
    <property type="evidence" value="ECO:0007669"/>
    <property type="project" value="UniProtKB-SubCell"/>
</dbReference>
<evidence type="ECO:0000313" key="6">
    <source>
        <dbReference type="Proteomes" id="UP000807825"/>
    </source>
</evidence>
<evidence type="ECO:0000256" key="1">
    <source>
        <dbReference type="ARBA" id="ARBA00022729"/>
    </source>
</evidence>
<dbReference type="InterPro" id="IPR012910">
    <property type="entry name" value="Plug_dom"/>
</dbReference>
<keyword evidence="2" id="KW-0472">Membrane</keyword>
<keyword evidence="2" id="KW-1134">Transmembrane beta strand</keyword>
<keyword evidence="2" id="KW-0998">Cell outer membrane</keyword>
<feature type="non-terminal residue" evidence="5">
    <location>
        <position position="248"/>
    </location>
</feature>
<sequence length="248" mass="26651">MSVSHTRLLNLIFSFLFMITCSMGLRVAEAQQSTATEASQSRSSEQLAPVEIEAPRSDRRQTQARTGTTDGGFGTGDPIPSGQPGSDYPLTPGEVVSTGGRPQNLANVPSAVSIVENRGIESQGYTGVPNMVQGLPGVYTSGYSGNPFDSQVVLRGFSASPSNRVLLLYDSRSLNSAMNDVNFMAVFPELIDRIEVLRGDGTVQFGTKAIAGTINVIPKRPRQNPGTFWGVEMGSWQSDREWVATNMV</sequence>
<dbReference type="InterPro" id="IPR037066">
    <property type="entry name" value="Plug_dom_sf"/>
</dbReference>
<evidence type="ECO:0000256" key="3">
    <source>
        <dbReference type="SAM" id="MobiDB-lite"/>
    </source>
</evidence>
<dbReference type="GO" id="GO:0044718">
    <property type="term" value="P:siderophore transmembrane transport"/>
    <property type="evidence" value="ECO:0007669"/>
    <property type="project" value="TreeGrafter"/>
</dbReference>
<comment type="subcellular location">
    <subcellularLocation>
        <location evidence="2">Cell outer membrane</location>
        <topology evidence="2">Multi-pass membrane protein</topology>
    </subcellularLocation>
</comment>
<name>A0A9D6Z6E2_9BACT</name>
<dbReference type="SUPFAM" id="SSF56935">
    <property type="entry name" value="Porins"/>
    <property type="match status" value="1"/>
</dbReference>
<dbReference type="PROSITE" id="PS52016">
    <property type="entry name" value="TONB_DEPENDENT_REC_3"/>
    <property type="match status" value="1"/>
</dbReference>
<proteinExistence type="inferred from homology"/>
<dbReference type="PANTHER" id="PTHR30069">
    <property type="entry name" value="TONB-DEPENDENT OUTER MEMBRANE RECEPTOR"/>
    <property type="match status" value="1"/>
</dbReference>
<feature type="compositionally biased region" description="Polar residues" evidence="3">
    <location>
        <begin position="35"/>
        <end position="46"/>
    </location>
</feature>
<evidence type="ECO:0000259" key="4">
    <source>
        <dbReference type="Pfam" id="PF07715"/>
    </source>
</evidence>
<dbReference type="Pfam" id="PF07715">
    <property type="entry name" value="Plug"/>
    <property type="match status" value="1"/>
</dbReference>
<protein>
    <submittedName>
        <fullName evidence="5">TonB-dependent receptor plug domain-containing protein</fullName>
    </submittedName>
</protein>
<dbReference type="EMBL" id="JACRDE010000300">
    <property type="protein sequence ID" value="MBI5250036.1"/>
    <property type="molecule type" value="Genomic_DNA"/>
</dbReference>
<feature type="region of interest" description="Disordered" evidence="3">
    <location>
        <begin position="35"/>
        <end position="104"/>
    </location>
</feature>
<keyword evidence="2" id="KW-0813">Transport</keyword>
<organism evidence="5 6">
    <name type="scientific">Desulfomonile tiedjei</name>
    <dbReference type="NCBI Taxonomy" id="2358"/>
    <lineage>
        <taxon>Bacteria</taxon>
        <taxon>Pseudomonadati</taxon>
        <taxon>Thermodesulfobacteriota</taxon>
        <taxon>Desulfomonilia</taxon>
        <taxon>Desulfomonilales</taxon>
        <taxon>Desulfomonilaceae</taxon>
        <taxon>Desulfomonile</taxon>
    </lineage>
</organism>
<evidence type="ECO:0000256" key="2">
    <source>
        <dbReference type="PROSITE-ProRule" id="PRU01360"/>
    </source>
</evidence>
<reference evidence="5" key="1">
    <citation type="submission" date="2020-07" db="EMBL/GenBank/DDBJ databases">
        <title>Huge and variable diversity of episymbiotic CPR bacteria and DPANN archaea in groundwater ecosystems.</title>
        <authorList>
            <person name="He C.Y."/>
            <person name="Keren R."/>
            <person name="Whittaker M."/>
            <person name="Farag I.F."/>
            <person name="Doudna J."/>
            <person name="Cate J.H.D."/>
            <person name="Banfield J.F."/>
        </authorList>
    </citation>
    <scope>NUCLEOTIDE SEQUENCE</scope>
    <source>
        <strain evidence="5">NC_groundwater_1664_Pr3_B-0.1um_52_9</strain>
    </source>
</reference>
<keyword evidence="2" id="KW-0812">Transmembrane</keyword>
<accession>A0A9D6Z6E2</accession>
<evidence type="ECO:0000313" key="5">
    <source>
        <dbReference type="EMBL" id="MBI5250036.1"/>
    </source>
</evidence>
<keyword evidence="1" id="KW-0732">Signal</keyword>
<gene>
    <name evidence="5" type="ORF">HY912_11125</name>
</gene>
<feature type="domain" description="TonB-dependent receptor plug" evidence="4">
    <location>
        <begin position="106"/>
        <end position="213"/>
    </location>
</feature>
<dbReference type="InterPro" id="IPR039426">
    <property type="entry name" value="TonB-dep_rcpt-like"/>
</dbReference>
<dbReference type="PANTHER" id="PTHR30069:SF29">
    <property type="entry name" value="HEMOGLOBIN AND HEMOGLOBIN-HAPTOGLOBIN-BINDING PROTEIN 1-RELATED"/>
    <property type="match status" value="1"/>
</dbReference>
<comment type="similarity">
    <text evidence="2">Belongs to the TonB-dependent receptor family.</text>
</comment>
<dbReference type="Gene3D" id="2.170.130.10">
    <property type="entry name" value="TonB-dependent receptor, plug domain"/>
    <property type="match status" value="1"/>
</dbReference>
<dbReference type="Proteomes" id="UP000807825">
    <property type="component" value="Unassembled WGS sequence"/>
</dbReference>